<dbReference type="OrthoDB" id="6413564at2759"/>
<dbReference type="GO" id="GO:0003779">
    <property type="term" value="F:actin binding"/>
    <property type="evidence" value="ECO:0007669"/>
    <property type="project" value="UniProtKB-KW"/>
</dbReference>
<dbReference type="CDD" id="cd18186">
    <property type="entry name" value="BTB_POZ_ZBTB_KLHL-like"/>
    <property type="match status" value="1"/>
</dbReference>
<comment type="pathway">
    <text evidence="1">Protein modification; protein ubiquitination.</text>
</comment>
<dbReference type="InterPro" id="IPR011705">
    <property type="entry name" value="BACK"/>
</dbReference>
<dbReference type="SUPFAM" id="SSF54695">
    <property type="entry name" value="POZ domain"/>
    <property type="match status" value="1"/>
</dbReference>
<keyword evidence="4" id="KW-0677">Repeat</keyword>
<evidence type="ECO:0000256" key="7">
    <source>
        <dbReference type="ARBA" id="ARBA00043912"/>
    </source>
</evidence>
<dbReference type="Pfam" id="PF00651">
    <property type="entry name" value="BTB"/>
    <property type="match status" value="1"/>
</dbReference>
<dbReference type="SMART" id="SM00875">
    <property type="entry name" value="BACK"/>
    <property type="match status" value="1"/>
</dbReference>
<dbReference type="Gene3D" id="1.25.40.420">
    <property type="match status" value="1"/>
</dbReference>
<evidence type="ECO:0000256" key="3">
    <source>
        <dbReference type="ARBA" id="ARBA00022441"/>
    </source>
</evidence>
<dbReference type="Gene3D" id="3.30.710.10">
    <property type="entry name" value="Potassium Channel Kv1.1, Chain A"/>
    <property type="match status" value="1"/>
</dbReference>
<reference evidence="9 10" key="1">
    <citation type="journal article" date="2019" name="Sci. Rep.">
        <title>Orb-weaving spider Araneus ventricosus genome elucidates the spidroin gene catalogue.</title>
        <authorList>
            <person name="Kono N."/>
            <person name="Nakamura H."/>
            <person name="Ohtoshi R."/>
            <person name="Moran D.A.P."/>
            <person name="Shinohara A."/>
            <person name="Yoshida Y."/>
            <person name="Fujiwara M."/>
            <person name="Mori M."/>
            <person name="Tomita M."/>
            <person name="Arakawa K."/>
        </authorList>
    </citation>
    <scope>NUCLEOTIDE SEQUENCE [LARGE SCALE GENOMIC DNA]</scope>
</reference>
<proteinExistence type="predicted"/>
<keyword evidence="5" id="KW-0833">Ubl conjugation pathway</keyword>
<evidence type="ECO:0000259" key="8">
    <source>
        <dbReference type="PROSITE" id="PS50097"/>
    </source>
</evidence>
<evidence type="ECO:0000313" key="9">
    <source>
        <dbReference type="EMBL" id="GBM72057.1"/>
    </source>
</evidence>
<keyword evidence="6" id="KW-0009">Actin-binding</keyword>
<evidence type="ECO:0000313" key="10">
    <source>
        <dbReference type="Proteomes" id="UP000499080"/>
    </source>
</evidence>
<dbReference type="Pfam" id="PF01344">
    <property type="entry name" value="Kelch_1"/>
    <property type="match status" value="1"/>
</dbReference>
<dbReference type="SMART" id="SM00225">
    <property type="entry name" value="BTB"/>
    <property type="match status" value="1"/>
</dbReference>
<dbReference type="EMBL" id="BGPR01002353">
    <property type="protein sequence ID" value="GBM72057.1"/>
    <property type="molecule type" value="Genomic_DNA"/>
</dbReference>
<feature type="domain" description="BTB" evidence="8">
    <location>
        <begin position="23"/>
        <end position="89"/>
    </location>
</feature>
<dbReference type="AlphaFoldDB" id="A0A4Y2I2U6"/>
<evidence type="ECO:0000256" key="1">
    <source>
        <dbReference type="ARBA" id="ARBA00004906"/>
    </source>
</evidence>
<accession>A0A4Y2I2U6</accession>
<keyword evidence="10" id="KW-1185">Reference proteome</keyword>
<dbReference type="UniPathway" id="UPA00143"/>
<dbReference type="InterPro" id="IPR006652">
    <property type="entry name" value="Kelch_1"/>
</dbReference>
<sequence>MQCQKRKFGDDSFDPHKESDFFSDAVLRTEDGNKFKINRNLLVRNCPFFEALFSGDFGDGADVLLKGIDAETLGSILVYLYTGTIHLNEEKATKILVASDYLLIDSLVQESRSFVLREMSPTNCVPVFLAAWRIESLGILNNFYRFIVIHFEEVVSQSEKIGCLPLEALKTFLREKSLNVSDERTVWNIIVRWIKFNMPDRLKLVPELLRYISLEDADEPLVNNITHSNMIQGNKFCQELVFGELQYTDHLQDFRQILKSQSIMTGSRIPSDVHLIIHYCIEHNSFDKNIYLTWDGEIDYWRKVGSVNFFPDYLIQLDRYVYMFDTSIEMSLAFDVFDGECLPMAPIYITRCLYSVVSVNGFIYVMGGFGDDFNYIEDIERFDPRTGKWKLVSSMVPMSLSEVVAVNGYIYAVGYDRDVTNPNMIIQVYDPASDRWSSVSAPKLFKQEITAIAFRGHLYLIGAETFGCVLRSMEKYDPQKDVWIKMPDLTVAYRTPRAIVLKDVLIVYEEDMIYRICGESSSGPPPIYWDSENRTWHIIEESSPLRMIHLFMFCTITEPSVVKGIVKRNRQRSKRWVKNPLA</sequence>
<evidence type="ECO:0000256" key="2">
    <source>
        <dbReference type="ARBA" id="ARBA00013699"/>
    </source>
</evidence>
<dbReference type="Pfam" id="PF07707">
    <property type="entry name" value="BACK"/>
    <property type="match status" value="1"/>
</dbReference>
<dbReference type="InterPro" id="IPR000210">
    <property type="entry name" value="BTB/POZ_dom"/>
</dbReference>
<dbReference type="SUPFAM" id="SSF117281">
    <property type="entry name" value="Kelch motif"/>
    <property type="match status" value="1"/>
</dbReference>
<dbReference type="PANTHER" id="PTHR24412:SF489">
    <property type="entry name" value="RING FINGER DOMAIN AND KELCH REPEAT-CONTAINING PROTEIN DDB_G0271372"/>
    <property type="match status" value="1"/>
</dbReference>
<dbReference type="PANTHER" id="PTHR24412">
    <property type="entry name" value="KELCH PROTEIN"/>
    <property type="match status" value="1"/>
</dbReference>
<evidence type="ECO:0000256" key="5">
    <source>
        <dbReference type="ARBA" id="ARBA00022786"/>
    </source>
</evidence>
<organism evidence="9 10">
    <name type="scientific">Araneus ventricosus</name>
    <name type="common">Orbweaver spider</name>
    <name type="synonym">Epeira ventricosa</name>
    <dbReference type="NCBI Taxonomy" id="182803"/>
    <lineage>
        <taxon>Eukaryota</taxon>
        <taxon>Metazoa</taxon>
        <taxon>Ecdysozoa</taxon>
        <taxon>Arthropoda</taxon>
        <taxon>Chelicerata</taxon>
        <taxon>Arachnida</taxon>
        <taxon>Araneae</taxon>
        <taxon>Araneomorphae</taxon>
        <taxon>Entelegynae</taxon>
        <taxon>Araneoidea</taxon>
        <taxon>Araneidae</taxon>
        <taxon>Araneus</taxon>
    </lineage>
</organism>
<dbReference type="InterPro" id="IPR017096">
    <property type="entry name" value="BTB-kelch_protein"/>
</dbReference>
<comment type="function">
    <text evidence="7">Probable substrate-specific adapter of an E3 ubiquitin-protein ligase complex which mediates the ubiquitination and subsequent proteasomal degradation of target proteins. May have a role in synapse differentiation and growth.</text>
</comment>
<dbReference type="SMART" id="SM00612">
    <property type="entry name" value="Kelch"/>
    <property type="match status" value="2"/>
</dbReference>
<gene>
    <name evidence="9" type="primary">KLHL3_2</name>
    <name evidence="9" type="ORF">AVEN_108208_1</name>
</gene>
<comment type="caution">
    <text evidence="9">The sequence shown here is derived from an EMBL/GenBank/DDBJ whole genome shotgun (WGS) entry which is preliminary data.</text>
</comment>
<evidence type="ECO:0000256" key="6">
    <source>
        <dbReference type="ARBA" id="ARBA00023203"/>
    </source>
</evidence>
<dbReference type="Gene3D" id="2.120.10.80">
    <property type="entry name" value="Kelch-type beta propeller"/>
    <property type="match status" value="1"/>
</dbReference>
<dbReference type="GO" id="GO:0016567">
    <property type="term" value="P:protein ubiquitination"/>
    <property type="evidence" value="ECO:0007669"/>
    <property type="project" value="UniProtKB-UniPathway"/>
</dbReference>
<evidence type="ECO:0000256" key="4">
    <source>
        <dbReference type="ARBA" id="ARBA00022737"/>
    </source>
</evidence>
<dbReference type="InterPro" id="IPR015915">
    <property type="entry name" value="Kelch-typ_b-propeller"/>
</dbReference>
<protein>
    <recommendedName>
        <fullName evidence="2">Kelch-like protein diablo</fullName>
    </recommendedName>
</protein>
<name>A0A4Y2I2U6_ARAVE</name>
<dbReference type="PIRSF" id="PIRSF037037">
    <property type="entry name" value="Kelch-like_protein_gigaxonin"/>
    <property type="match status" value="1"/>
</dbReference>
<keyword evidence="3" id="KW-0880">Kelch repeat</keyword>
<dbReference type="PROSITE" id="PS50097">
    <property type="entry name" value="BTB"/>
    <property type="match status" value="1"/>
</dbReference>
<dbReference type="InterPro" id="IPR011333">
    <property type="entry name" value="SKP1/BTB/POZ_sf"/>
</dbReference>
<dbReference type="Proteomes" id="UP000499080">
    <property type="component" value="Unassembled WGS sequence"/>
</dbReference>